<dbReference type="EMBL" id="CP093345">
    <property type="protein sequence ID" value="WOG92898.1"/>
    <property type="molecule type" value="Genomic_DNA"/>
</dbReference>
<proteinExistence type="predicted"/>
<accession>A0A166AUX8</accession>
<gene>
    <name evidence="1" type="ORF">DCAR_0312175</name>
</gene>
<sequence length="128" mass="14819">MEISSRYMNGSLKFTPRRLFRSRYVRLNGGQRRKMKTARLGGGSPVRAWRIRASARRVKIVLSSPMKLLRKLKNLYLTMLLKLAGEHGQKRITKARHLPIARSTAEFNNRLLLEIYKSFAVSREMATS</sequence>
<name>A0A166AUX8_DAUCS</name>
<dbReference type="Gramene" id="KZN01958">
    <property type="protein sequence ID" value="KZN01958"/>
    <property type="gene ID" value="DCAR_010712"/>
</dbReference>
<organism evidence="1 2">
    <name type="scientific">Daucus carota subsp. sativus</name>
    <name type="common">Carrot</name>
    <dbReference type="NCBI Taxonomy" id="79200"/>
    <lineage>
        <taxon>Eukaryota</taxon>
        <taxon>Viridiplantae</taxon>
        <taxon>Streptophyta</taxon>
        <taxon>Embryophyta</taxon>
        <taxon>Tracheophyta</taxon>
        <taxon>Spermatophyta</taxon>
        <taxon>Magnoliopsida</taxon>
        <taxon>eudicotyledons</taxon>
        <taxon>Gunneridae</taxon>
        <taxon>Pentapetalae</taxon>
        <taxon>asterids</taxon>
        <taxon>campanulids</taxon>
        <taxon>Apiales</taxon>
        <taxon>Apiaceae</taxon>
        <taxon>Apioideae</taxon>
        <taxon>Scandiceae</taxon>
        <taxon>Daucinae</taxon>
        <taxon>Daucus</taxon>
        <taxon>Daucus sect. Daucus</taxon>
    </lineage>
</organism>
<dbReference type="Proteomes" id="UP000077755">
    <property type="component" value="Chromosome 3"/>
</dbReference>
<dbReference type="OMA" id="ISSACYD"/>
<reference evidence="1" key="2">
    <citation type="submission" date="2022-03" db="EMBL/GenBank/DDBJ databases">
        <title>Draft title - Genomic analysis of global carrot germplasm unveils the trajectory of domestication and the origin of high carotenoid orange carrot.</title>
        <authorList>
            <person name="Iorizzo M."/>
            <person name="Ellison S."/>
            <person name="Senalik D."/>
            <person name="Macko-Podgorni A."/>
            <person name="Grzebelus D."/>
            <person name="Bostan H."/>
            <person name="Rolling W."/>
            <person name="Curaba J."/>
            <person name="Simon P."/>
        </authorList>
    </citation>
    <scope>NUCLEOTIDE SEQUENCE</scope>
    <source>
        <tissue evidence="1">Leaf</tissue>
    </source>
</reference>
<evidence type="ECO:0000313" key="1">
    <source>
        <dbReference type="EMBL" id="WOG92898.1"/>
    </source>
</evidence>
<dbReference type="PANTHER" id="PTHR33702">
    <property type="entry name" value="BNAA09G40010D PROTEIN"/>
    <property type="match status" value="1"/>
</dbReference>
<keyword evidence="2" id="KW-1185">Reference proteome</keyword>
<protein>
    <submittedName>
        <fullName evidence="1">Uncharacterized protein</fullName>
    </submittedName>
</protein>
<dbReference type="AlphaFoldDB" id="A0A166AUX8"/>
<reference evidence="1" key="1">
    <citation type="journal article" date="2016" name="Nat. Genet.">
        <title>A high-quality carrot genome assembly provides new insights into carotenoid accumulation and asterid genome evolution.</title>
        <authorList>
            <person name="Iorizzo M."/>
            <person name="Ellison S."/>
            <person name="Senalik D."/>
            <person name="Zeng P."/>
            <person name="Satapoomin P."/>
            <person name="Huang J."/>
            <person name="Bowman M."/>
            <person name="Iovene M."/>
            <person name="Sanseverino W."/>
            <person name="Cavagnaro P."/>
            <person name="Yildiz M."/>
            <person name="Macko-Podgorni A."/>
            <person name="Moranska E."/>
            <person name="Grzebelus E."/>
            <person name="Grzebelus D."/>
            <person name="Ashrafi H."/>
            <person name="Zheng Z."/>
            <person name="Cheng S."/>
            <person name="Spooner D."/>
            <person name="Van Deynze A."/>
            <person name="Simon P."/>
        </authorList>
    </citation>
    <scope>NUCLEOTIDE SEQUENCE</scope>
    <source>
        <tissue evidence="1">Leaf</tissue>
    </source>
</reference>
<dbReference type="PANTHER" id="PTHR33702:SF16">
    <property type="match status" value="1"/>
</dbReference>
<evidence type="ECO:0000313" key="2">
    <source>
        <dbReference type="Proteomes" id="UP000077755"/>
    </source>
</evidence>